<evidence type="ECO:0000256" key="1">
    <source>
        <dbReference type="SAM" id="MobiDB-lite"/>
    </source>
</evidence>
<feature type="compositionally biased region" description="Gly residues" evidence="1">
    <location>
        <begin position="586"/>
        <end position="600"/>
    </location>
</feature>
<feature type="region of interest" description="Disordered" evidence="1">
    <location>
        <begin position="554"/>
        <end position="616"/>
    </location>
</feature>
<comment type="caution">
    <text evidence="2">The sequence shown here is derived from an EMBL/GenBank/DDBJ whole genome shotgun (WGS) entry which is preliminary data.</text>
</comment>
<dbReference type="EMBL" id="AWGJ01000003">
    <property type="protein sequence ID" value="ODN81552.1"/>
    <property type="molecule type" value="Genomic_DNA"/>
</dbReference>
<dbReference type="OrthoDB" id="2563749at2759"/>
<feature type="compositionally biased region" description="Acidic residues" evidence="1">
    <location>
        <begin position="647"/>
        <end position="657"/>
    </location>
</feature>
<evidence type="ECO:0000313" key="2">
    <source>
        <dbReference type="EMBL" id="ODN81552.1"/>
    </source>
</evidence>
<accession>A0A1E3HYX6</accession>
<feature type="compositionally biased region" description="Polar residues" evidence="1">
    <location>
        <begin position="556"/>
        <end position="566"/>
    </location>
</feature>
<feature type="region of interest" description="Disordered" evidence="1">
    <location>
        <begin position="504"/>
        <end position="534"/>
    </location>
</feature>
<proteinExistence type="predicted"/>
<feature type="region of interest" description="Disordered" evidence="1">
    <location>
        <begin position="645"/>
        <end position="665"/>
    </location>
</feature>
<dbReference type="AlphaFoldDB" id="A0A1E3HYX6"/>
<dbReference type="Proteomes" id="UP000094065">
    <property type="component" value="Unassembled WGS sequence"/>
</dbReference>
<feature type="region of interest" description="Disordered" evidence="1">
    <location>
        <begin position="26"/>
        <end position="56"/>
    </location>
</feature>
<name>A0A1E3HYX6_9TREE</name>
<evidence type="ECO:0000313" key="3">
    <source>
        <dbReference type="Proteomes" id="UP000094065"/>
    </source>
</evidence>
<feature type="region of interest" description="Disordered" evidence="1">
    <location>
        <begin position="402"/>
        <end position="483"/>
    </location>
</feature>
<dbReference type="STRING" id="1295533.A0A1E3HYX6"/>
<gene>
    <name evidence="2" type="ORF">L202_01970</name>
</gene>
<sequence>MDAHEPLHLAQAVNDLPFMEEDLSDTQHFFQSPPPEDEADAHHQQQQHDLPVVPGSGLDESRPLTQEEINAAIKQSILKAPDHVRDEMDHENGLGDGSELVTSSGIEADAQHHGPTPTLNSPIPTGRDSNNVSVAGPSGLALLGSEHNPIYNPTVYMAPFSKPERSQEDTPQPAYYVFDNRQAFNAWLDGEGSWCHFVQRRSTTPDKRSQERLQTRIAKHNKKLEGMSEEERKLALPLKTRRRNRVSPVAEKVTFTCHHAGTYNSQHSSNLPKEKLRMNTKKSVKCACPSRIVLSEMQAGDCRVCYHWKHEGHDPFTEGDLDGGRMNKAIDEWMVARINEGKTPEEIRRLLDMDEDAKKAYLDKVAADPSQIDPNLPPPVALVRETKFRYSEIYNRFRKLKGPIKETKQQKAATASGSKKAGKGKRKAGDLDAIPSPTPTSDGPELLGDSSKRARVDGPDPNMFIDPSLQSPNSLARADAAAEHTQTDALDAISHAANAVADTDHHHHLHHIPSHDEHGHEHGHSHGEGDNEDEYASLAAPHESLARALLSLPGAANSSNHPSTMGTAAAAAGNDNPDGNLHSTGAGTGIGVDLGHGSALGHGHDAHHHGQAQGQKDEDLEAMTLEEAMSFEEAMRRLAGEVAGVGEEGEGEGEGEGGIEMGIEM</sequence>
<organism evidence="2 3">
    <name type="scientific">Cryptococcus amylolentus CBS 6039</name>
    <dbReference type="NCBI Taxonomy" id="1295533"/>
    <lineage>
        <taxon>Eukaryota</taxon>
        <taxon>Fungi</taxon>
        <taxon>Dikarya</taxon>
        <taxon>Basidiomycota</taxon>
        <taxon>Agaricomycotina</taxon>
        <taxon>Tremellomycetes</taxon>
        <taxon>Tremellales</taxon>
        <taxon>Cryptococcaceae</taxon>
        <taxon>Cryptococcus</taxon>
    </lineage>
</organism>
<reference evidence="2 3" key="1">
    <citation type="submission" date="2016-06" db="EMBL/GenBank/DDBJ databases">
        <title>Evolution of pathogenesis and genome organization in the Tremellales.</title>
        <authorList>
            <person name="Cuomo C."/>
            <person name="Litvintseva A."/>
            <person name="Heitman J."/>
            <person name="Chen Y."/>
            <person name="Sun S."/>
            <person name="Springer D."/>
            <person name="Dromer F."/>
            <person name="Young S."/>
            <person name="Zeng Q."/>
            <person name="Chapman S."/>
            <person name="Gujja S."/>
            <person name="Saif S."/>
            <person name="Birren B."/>
        </authorList>
    </citation>
    <scope>NUCLEOTIDE SEQUENCE [LARGE SCALE GENOMIC DNA]</scope>
    <source>
        <strain evidence="2 3">CBS 6039</strain>
    </source>
</reference>
<dbReference type="RefSeq" id="XP_018995871.1">
    <property type="nucleotide sequence ID" value="XM_019135468.1"/>
</dbReference>
<protein>
    <submittedName>
        <fullName evidence="2">Uncharacterized protein</fullName>
    </submittedName>
</protein>
<feature type="compositionally biased region" description="Basic and acidic residues" evidence="1">
    <location>
        <begin position="513"/>
        <end position="529"/>
    </location>
</feature>
<feature type="compositionally biased region" description="Low complexity" evidence="1">
    <location>
        <begin position="410"/>
        <end position="419"/>
    </location>
</feature>
<dbReference type="GeneID" id="30153279"/>
<keyword evidence="3" id="KW-1185">Reference proteome</keyword>